<name>A0AAD4RDA9_9BILA</name>
<dbReference type="EMBL" id="JAKKPZ010000001">
    <property type="protein sequence ID" value="KAI1728647.1"/>
    <property type="molecule type" value="Genomic_DNA"/>
</dbReference>
<gene>
    <name evidence="2" type="ORF">DdX_00844</name>
</gene>
<evidence type="ECO:0000313" key="3">
    <source>
        <dbReference type="Proteomes" id="UP001201812"/>
    </source>
</evidence>
<sequence length="397" mass="43723">MVMDIQSSGSDVNGGLVNGHGQHYNGQRTSSVDAHFAFFKSICERANDYYVVQKARGTYDATKHRFGFLERTLDKVEGRVQEAAQYTAPLYESYVFPAADRMLGYYQHVYSKGMETSKTAVDKTKTTAVTAGTLGLGIALVATQMGLIAGTAATNLFIDGLIATKNASGAVISKTQSAEQLAVQYIQTGIHATRELLNQPKEKATEHANAFLDISNAVFERLLNLEPVSEDPESSLSQRVANLARRIGTGVRTQANHNIVEPCQRQLHTVVEQLQKGLVLVEYVKKQKQWTFQQAGQLSNSVNDFRTKILNEPLQKKFESAIAYVEQLDLSFVKAGNIYQVKDEVLEEAVKKLSDITQWTSSLVSKNGTTSSQSETESTSSIDNNGEPSPTPYTQYD</sequence>
<evidence type="ECO:0000256" key="1">
    <source>
        <dbReference type="SAM" id="MobiDB-lite"/>
    </source>
</evidence>
<feature type="region of interest" description="Disordered" evidence="1">
    <location>
        <begin position="364"/>
        <end position="397"/>
    </location>
</feature>
<protein>
    <submittedName>
        <fullName evidence="2">Perilipin-1 like protein</fullName>
    </submittedName>
</protein>
<keyword evidence="3" id="KW-1185">Reference proteome</keyword>
<proteinExistence type="predicted"/>
<comment type="caution">
    <text evidence="2">The sequence shown here is derived from an EMBL/GenBank/DDBJ whole genome shotgun (WGS) entry which is preliminary data.</text>
</comment>
<evidence type="ECO:0000313" key="2">
    <source>
        <dbReference type="EMBL" id="KAI1728647.1"/>
    </source>
</evidence>
<feature type="compositionally biased region" description="Polar residues" evidence="1">
    <location>
        <begin position="382"/>
        <end position="397"/>
    </location>
</feature>
<feature type="compositionally biased region" description="Low complexity" evidence="1">
    <location>
        <begin position="369"/>
        <end position="381"/>
    </location>
</feature>
<dbReference type="AlphaFoldDB" id="A0AAD4RDA9"/>
<accession>A0AAD4RDA9</accession>
<dbReference type="Proteomes" id="UP001201812">
    <property type="component" value="Unassembled WGS sequence"/>
</dbReference>
<reference evidence="2" key="1">
    <citation type="submission" date="2022-01" db="EMBL/GenBank/DDBJ databases">
        <title>Genome Sequence Resource for Two Populations of Ditylenchus destructor, the Migratory Endoparasitic Phytonematode.</title>
        <authorList>
            <person name="Zhang H."/>
            <person name="Lin R."/>
            <person name="Xie B."/>
        </authorList>
    </citation>
    <scope>NUCLEOTIDE SEQUENCE</scope>
    <source>
        <strain evidence="2">BazhouSP</strain>
    </source>
</reference>
<organism evidence="2 3">
    <name type="scientific">Ditylenchus destructor</name>
    <dbReference type="NCBI Taxonomy" id="166010"/>
    <lineage>
        <taxon>Eukaryota</taxon>
        <taxon>Metazoa</taxon>
        <taxon>Ecdysozoa</taxon>
        <taxon>Nematoda</taxon>
        <taxon>Chromadorea</taxon>
        <taxon>Rhabditida</taxon>
        <taxon>Tylenchina</taxon>
        <taxon>Tylenchomorpha</taxon>
        <taxon>Sphaerularioidea</taxon>
        <taxon>Anguinidae</taxon>
        <taxon>Anguininae</taxon>
        <taxon>Ditylenchus</taxon>
    </lineage>
</organism>